<keyword evidence="9" id="KW-0443">Lipid metabolism</keyword>
<evidence type="ECO:0000256" key="11">
    <source>
        <dbReference type="PIRNR" id="PIRNR000168"/>
    </source>
</evidence>
<evidence type="ECO:0000256" key="12">
    <source>
        <dbReference type="PIRSR" id="PIRSR000168-1"/>
    </source>
</evidence>
<dbReference type="PANTHER" id="PTHR10909:SF250">
    <property type="entry name" value="PEROXISOMAL ACYL-COENZYME A OXIDASE 1"/>
    <property type="match status" value="1"/>
</dbReference>
<sequence>MPANTVNPDLQREREKATFKTQEFTYWWVGGKNKYEAKKKLEKMFLDDPELQDDLPISYMSPKELYEHSVRKAVIIANKLRELRAEGEDDVDTYTALFGGALGSALIKEGNPMMLHFVMFVPTIMGQGTTEQQIEWLSKAWDCNILGTYAQTELGHGTFLRGLETRADYDASTQEFVINTPTISAYKWWPGGMGHTSNYAIVVAQLYTKGEFRGLAPFIVQLRDLETHMPMPGIDVGDIGPKIGMKSVNNGYLGLKNVRVPLNNMLMKNQQVLPDGTYVAPKNSVLTYGTMMFVRCALIRDLSQTLAKASTIAMRYSAVRRQSPIDPNEPEPQIIEHTTQQLKVFPQIAKAIVFKITGECIWNMFNNVTGELEQGNMDRLPEMHALSCCLKAITSADSAAAVEVCRLSCGGHGYMDCSNFPTIYGMTTAVCTYEGENTVMLLQTSRYLVKVYAQALNGETLVPTVHYIQDYVKNKQFGKFDCSLEQIVRAFQFVAANKVRIAYERMEKHRKQGREPETAANLVGIELTQAADLHGRAFLAQSAYTELNQLIPKVSPELGAVFKTILELYLIDSCLIRIGDFLRFINLTDSDISKLELRLADCLKRLRPNAVALVDSFDVHDRVLDSALGAADGRVYERIFESAKKNPMNQEPVNKTFHQYLKPFMRANL</sequence>
<dbReference type="FunFam" id="1.20.140.10:FF:000005">
    <property type="entry name" value="Acyl-coenzyme A oxidase"/>
    <property type="match status" value="1"/>
</dbReference>
<dbReference type="GO" id="GO:0033540">
    <property type="term" value="P:fatty acid beta-oxidation using acyl-CoA oxidase"/>
    <property type="evidence" value="ECO:0007669"/>
    <property type="project" value="TreeGrafter"/>
</dbReference>
<dbReference type="InterPro" id="IPR046373">
    <property type="entry name" value="Acyl-CoA_Oxase/DH_mid-dom_sf"/>
</dbReference>
<evidence type="ECO:0000256" key="4">
    <source>
        <dbReference type="ARBA" id="ARBA00006288"/>
    </source>
</evidence>
<dbReference type="GO" id="GO:0005777">
    <property type="term" value="C:peroxisome"/>
    <property type="evidence" value="ECO:0007669"/>
    <property type="project" value="UniProtKB-SubCell"/>
</dbReference>
<dbReference type="Pfam" id="PF02770">
    <property type="entry name" value="Acyl-CoA_dh_M"/>
    <property type="match status" value="1"/>
</dbReference>
<dbReference type="FunFam" id="2.40.110.10:FF:000003">
    <property type="entry name" value="Acyl-coenzyme A oxidase"/>
    <property type="match status" value="1"/>
</dbReference>
<dbReference type="InterPro" id="IPR037069">
    <property type="entry name" value="AcylCoA_DH/ox_N_sf"/>
</dbReference>
<name>W8BLW4_CERCA</name>
<keyword evidence="6 11" id="KW-0274">FAD</keyword>
<reference evidence="18" key="2">
    <citation type="journal article" date="2014" name="BMC Genomics">
        <title>A genomic perspective to assessing quality of mass-reared SIT flies used in Mediterranean fruit fly (Ceratitis capitata) eradication in California.</title>
        <authorList>
            <person name="Calla B."/>
            <person name="Hall B."/>
            <person name="Hou S."/>
            <person name="Geib S.M."/>
        </authorList>
    </citation>
    <scope>NUCLEOTIDE SEQUENCE</scope>
</reference>
<evidence type="ECO:0000256" key="6">
    <source>
        <dbReference type="ARBA" id="ARBA00022827"/>
    </source>
</evidence>
<organism evidence="18">
    <name type="scientific">Ceratitis capitata</name>
    <name type="common">Mediterranean fruit fly</name>
    <name type="synonym">Tephritis capitata</name>
    <dbReference type="NCBI Taxonomy" id="7213"/>
    <lineage>
        <taxon>Eukaryota</taxon>
        <taxon>Metazoa</taxon>
        <taxon>Ecdysozoa</taxon>
        <taxon>Arthropoda</taxon>
        <taxon>Hexapoda</taxon>
        <taxon>Insecta</taxon>
        <taxon>Pterygota</taxon>
        <taxon>Neoptera</taxon>
        <taxon>Endopterygota</taxon>
        <taxon>Diptera</taxon>
        <taxon>Brachycera</taxon>
        <taxon>Muscomorpha</taxon>
        <taxon>Tephritoidea</taxon>
        <taxon>Tephritidae</taxon>
        <taxon>Ceratitis</taxon>
        <taxon>Ceratitis</taxon>
    </lineage>
</organism>
<evidence type="ECO:0000259" key="15">
    <source>
        <dbReference type="Pfam" id="PF02770"/>
    </source>
</evidence>
<dbReference type="GeneID" id="101459915"/>
<evidence type="ECO:0000259" key="14">
    <source>
        <dbReference type="Pfam" id="PF01756"/>
    </source>
</evidence>
<evidence type="ECO:0000259" key="16">
    <source>
        <dbReference type="Pfam" id="PF14749"/>
    </source>
</evidence>
<dbReference type="EMBL" id="GAMC01008581">
    <property type="protein sequence ID" value="JAB97974.1"/>
    <property type="molecule type" value="mRNA"/>
</dbReference>
<dbReference type="Pfam" id="PF22924">
    <property type="entry name" value="ACOX_C_alpha1"/>
    <property type="match status" value="1"/>
</dbReference>
<dbReference type="OrthoDB" id="538336at2759"/>
<evidence type="ECO:0000256" key="7">
    <source>
        <dbReference type="ARBA" id="ARBA00022832"/>
    </source>
</evidence>
<keyword evidence="8" id="KW-0560">Oxidoreductase</keyword>
<dbReference type="AlphaFoldDB" id="W8BLW4"/>
<keyword evidence="5 11" id="KW-0285">Flavoprotein</keyword>
<dbReference type="GO" id="GO:0005504">
    <property type="term" value="F:fatty acid binding"/>
    <property type="evidence" value="ECO:0007669"/>
    <property type="project" value="TreeGrafter"/>
</dbReference>
<dbReference type="CTD" id="51"/>
<dbReference type="InterPro" id="IPR006091">
    <property type="entry name" value="Acyl-CoA_Oxase/DH_mid-dom"/>
</dbReference>
<evidence type="ECO:0000256" key="5">
    <source>
        <dbReference type="ARBA" id="ARBA00022630"/>
    </source>
</evidence>
<comment type="pathway">
    <text evidence="3">Lipid metabolism; peroxisomal fatty acid beta-oxidation.</text>
</comment>
<evidence type="ECO:0000256" key="9">
    <source>
        <dbReference type="ARBA" id="ARBA00023098"/>
    </source>
</evidence>
<dbReference type="GO" id="GO:0003997">
    <property type="term" value="F:acyl-CoA oxidase activity"/>
    <property type="evidence" value="ECO:0007669"/>
    <property type="project" value="InterPro"/>
</dbReference>
<feature type="binding site" evidence="13">
    <location>
        <position position="191"/>
    </location>
    <ligand>
        <name>FAD</name>
        <dbReference type="ChEBI" id="CHEBI:57692"/>
    </ligand>
</feature>
<comment type="cofactor">
    <cofactor evidence="1">
        <name>FAD</name>
        <dbReference type="ChEBI" id="CHEBI:57692"/>
    </cofactor>
</comment>
<dbReference type="Gene3D" id="2.40.110.10">
    <property type="entry name" value="Butyryl-CoA Dehydrogenase, subunit A, domain 2"/>
    <property type="match status" value="1"/>
</dbReference>
<feature type="domain" description="Acyl-CoA oxidase/dehydrogenase middle" evidence="15">
    <location>
        <begin position="149"/>
        <end position="258"/>
    </location>
</feature>
<dbReference type="InterPro" id="IPR036250">
    <property type="entry name" value="AcylCo_DH-like_C"/>
</dbReference>
<comment type="subcellular location">
    <subcellularLocation>
        <location evidence="2">Peroxisome</location>
    </subcellularLocation>
</comment>
<evidence type="ECO:0000256" key="13">
    <source>
        <dbReference type="PIRSR" id="PIRSR000168-2"/>
    </source>
</evidence>
<feature type="domain" description="Acyl-CoA oxidase C-alpha1" evidence="17">
    <location>
        <begin position="288"/>
        <end position="449"/>
    </location>
</feature>
<dbReference type="Pfam" id="PF01756">
    <property type="entry name" value="ACOX"/>
    <property type="match status" value="1"/>
</dbReference>
<dbReference type="InterPro" id="IPR002655">
    <property type="entry name" value="Acyl-CoA_oxidase_C"/>
</dbReference>
<evidence type="ECO:0000256" key="2">
    <source>
        <dbReference type="ARBA" id="ARBA00004275"/>
    </source>
</evidence>
<dbReference type="PIRSF" id="PIRSF000168">
    <property type="entry name" value="Acyl-CoA_oxidase"/>
    <property type="match status" value="1"/>
</dbReference>
<feature type="domain" description="Acyl-coenzyme A oxidase N-terminal" evidence="16">
    <location>
        <begin position="21"/>
        <end position="145"/>
    </location>
</feature>
<dbReference type="InterPro" id="IPR029320">
    <property type="entry name" value="Acyl-CoA_ox_N"/>
</dbReference>
<feature type="domain" description="Acyl-CoA oxidase C-terminal" evidence="14">
    <location>
        <begin position="484"/>
        <end position="665"/>
    </location>
</feature>
<reference evidence="18" key="1">
    <citation type="submission" date="2013-07" db="EMBL/GenBank/DDBJ databases">
        <authorList>
            <person name="Geib S."/>
        </authorList>
    </citation>
    <scope>NUCLEOTIDE SEQUENCE</scope>
</reference>
<comment type="similarity">
    <text evidence="4 11">Belongs to the acyl-CoA oxidase family.</text>
</comment>
<dbReference type="Pfam" id="PF14749">
    <property type="entry name" value="Acyl-CoA_ox_N"/>
    <property type="match status" value="1"/>
</dbReference>
<feature type="active site" description="Proton acceptor" evidence="12">
    <location>
        <position position="434"/>
    </location>
</feature>
<evidence type="ECO:0000256" key="3">
    <source>
        <dbReference type="ARBA" id="ARBA00004846"/>
    </source>
</evidence>
<dbReference type="InterPro" id="IPR055060">
    <property type="entry name" value="ACOX_C_alpha1"/>
</dbReference>
<dbReference type="Gene3D" id="1.20.140.10">
    <property type="entry name" value="Butyryl-CoA Dehydrogenase, subunit A, domain 3"/>
    <property type="match status" value="2"/>
</dbReference>
<dbReference type="SUPFAM" id="SSF47203">
    <property type="entry name" value="Acyl-CoA dehydrogenase C-terminal domain-like"/>
    <property type="match status" value="2"/>
</dbReference>
<keyword evidence="10" id="KW-0576">Peroxisome</keyword>
<dbReference type="KEGG" id="ccat:101459915"/>
<evidence type="ECO:0000313" key="18">
    <source>
        <dbReference type="EMBL" id="JAB97973.1"/>
    </source>
</evidence>
<dbReference type="FunFam" id="1.20.140.10:FF:000013">
    <property type="entry name" value="Acyl-coenzyme A oxidase"/>
    <property type="match status" value="1"/>
</dbReference>
<dbReference type="GO" id="GO:0055088">
    <property type="term" value="P:lipid homeostasis"/>
    <property type="evidence" value="ECO:0007669"/>
    <property type="project" value="TreeGrafter"/>
</dbReference>
<protein>
    <recommendedName>
        <fullName evidence="11">Acyl-coenzyme A oxidase</fullName>
    </recommendedName>
</protein>
<evidence type="ECO:0000259" key="17">
    <source>
        <dbReference type="Pfam" id="PF22924"/>
    </source>
</evidence>
<dbReference type="Gene3D" id="1.10.540.10">
    <property type="entry name" value="Acyl-CoA dehydrogenase/oxidase, N-terminal domain"/>
    <property type="match status" value="1"/>
</dbReference>
<keyword evidence="7" id="KW-0276">Fatty acid metabolism</keyword>
<gene>
    <name evidence="18" type="primary">ACOX1</name>
</gene>
<feature type="binding site" evidence="13">
    <location>
        <position position="152"/>
    </location>
    <ligand>
        <name>FAD</name>
        <dbReference type="ChEBI" id="CHEBI:57692"/>
    </ligand>
</feature>
<evidence type="ECO:0000256" key="10">
    <source>
        <dbReference type="ARBA" id="ARBA00023140"/>
    </source>
</evidence>
<proteinExistence type="evidence at transcript level"/>
<dbReference type="GO" id="GO:0071949">
    <property type="term" value="F:FAD binding"/>
    <property type="evidence" value="ECO:0007669"/>
    <property type="project" value="InterPro"/>
</dbReference>
<evidence type="ECO:0000256" key="8">
    <source>
        <dbReference type="ARBA" id="ARBA00023002"/>
    </source>
</evidence>
<dbReference type="SUPFAM" id="SSF56645">
    <property type="entry name" value="Acyl-CoA dehydrogenase NM domain-like"/>
    <property type="match status" value="1"/>
</dbReference>
<evidence type="ECO:0000256" key="1">
    <source>
        <dbReference type="ARBA" id="ARBA00001974"/>
    </source>
</evidence>
<accession>W8BLW4</accession>
<dbReference type="InterPro" id="IPR009100">
    <property type="entry name" value="AcylCoA_DH/oxidase_NM_dom_sf"/>
</dbReference>
<dbReference type="InterPro" id="IPR012258">
    <property type="entry name" value="Acyl-CoA_oxidase"/>
</dbReference>
<dbReference type="EMBL" id="GAMC01008582">
    <property type="protein sequence ID" value="JAB97973.1"/>
    <property type="molecule type" value="mRNA"/>
</dbReference>
<dbReference type="PANTHER" id="PTHR10909">
    <property type="entry name" value="ELECTRON TRANSPORT OXIDOREDUCTASE"/>
    <property type="match status" value="1"/>
</dbReference>
<dbReference type="FunFam" id="1.10.540.10:FF:000033">
    <property type="entry name" value="Acyl-coenzyme A oxidase"/>
    <property type="match status" value="1"/>
</dbReference>